<gene>
    <name evidence="3" type="ORF">LTRI10_LOCUS31307</name>
</gene>
<evidence type="ECO:0000256" key="1">
    <source>
        <dbReference type="SAM" id="MobiDB-lite"/>
    </source>
</evidence>
<feature type="region of interest" description="Disordered" evidence="1">
    <location>
        <begin position="290"/>
        <end position="371"/>
    </location>
</feature>
<evidence type="ECO:0000313" key="3">
    <source>
        <dbReference type="EMBL" id="CAL1390527.1"/>
    </source>
</evidence>
<dbReference type="Proteomes" id="UP001497516">
    <property type="component" value="Chromosome 5"/>
</dbReference>
<feature type="compositionally biased region" description="Polar residues" evidence="1">
    <location>
        <begin position="352"/>
        <end position="365"/>
    </location>
</feature>
<feature type="region of interest" description="Disordered" evidence="1">
    <location>
        <begin position="168"/>
        <end position="241"/>
    </location>
</feature>
<feature type="compositionally biased region" description="Polar residues" evidence="1">
    <location>
        <begin position="325"/>
        <end position="337"/>
    </location>
</feature>
<reference evidence="3 4" key="1">
    <citation type="submission" date="2024-04" db="EMBL/GenBank/DDBJ databases">
        <authorList>
            <person name="Fracassetti M."/>
        </authorList>
    </citation>
    <scope>NUCLEOTIDE SEQUENCE [LARGE SCALE GENOMIC DNA]</scope>
</reference>
<dbReference type="AlphaFoldDB" id="A0AAV2EY44"/>
<feature type="domain" description="DUF1421" evidence="2">
    <location>
        <begin position="407"/>
        <end position="449"/>
    </location>
</feature>
<evidence type="ECO:0000259" key="2">
    <source>
        <dbReference type="Pfam" id="PF07223"/>
    </source>
</evidence>
<sequence length="451" mass="49719">MEKRVRPLSDSHIRSFFDDDDDDDDEDVAGLGGCYGGSRFEFRPIPLPQSPDNALSHPPFRGWDSVERVDDFDLIAEMNRRMDEHAAALLRSVESLSRHVSRMEIRTRQLEGAFDDLRDSMEFYQGKTGGQLQHLQSILTEVQDGVKDLRDKQDIAVAQLHLAEIHKSKDVSQSTKRTNTVQSCSGDQLSSSMAQQFHQPPSNSFTNTRHQGSTELPTAASQPPLLPPGNFHSPASTSPHYTVQAPYNASIRQHEYFPPLPDLPSETSNQLVRFPQTEQLQPSFYAQQPHQEPPLTMVNPQSNYPSTHHPGLAPLSPSHGRSFHRQQSNRGSGNELSPSHRLGASPLPSGRPTMNSWQPVQSSSMAARESDFSGLPTAQLLPRAIPTASAIEPSSGSSSGNVSRVPVDDVVDKVVAMGFRRDLVRATVKKLTENGKAVDLNVVLDKLMTSG</sequence>
<dbReference type="EMBL" id="OZ034818">
    <property type="protein sequence ID" value="CAL1390527.1"/>
    <property type="molecule type" value="Genomic_DNA"/>
</dbReference>
<name>A0AAV2EY44_9ROSI</name>
<protein>
    <recommendedName>
        <fullName evidence="2">DUF1421 domain-containing protein</fullName>
    </recommendedName>
</protein>
<evidence type="ECO:0000313" key="4">
    <source>
        <dbReference type="Proteomes" id="UP001497516"/>
    </source>
</evidence>
<feature type="compositionally biased region" description="Polar residues" evidence="1">
    <location>
        <begin position="171"/>
        <end position="221"/>
    </location>
</feature>
<dbReference type="PANTHER" id="PTHR31805:SF15">
    <property type="entry name" value="DUF1421 DOMAIN-CONTAINING PROTEIN"/>
    <property type="match status" value="1"/>
</dbReference>
<dbReference type="Pfam" id="PF07223">
    <property type="entry name" value="DUF1421"/>
    <property type="match status" value="1"/>
</dbReference>
<proteinExistence type="predicted"/>
<keyword evidence="4" id="KW-1185">Reference proteome</keyword>
<dbReference type="InterPro" id="IPR010820">
    <property type="entry name" value="DUF1421"/>
</dbReference>
<accession>A0AAV2EY44</accession>
<organism evidence="3 4">
    <name type="scientific">Linum trigynum</name>
    <dbReference type="NCBI Taxonomy" id="586398"/>
    <lineage>
        <taxon>Eukaryota</taxon>
        <taxon>Viridiplantae</taxon>
        <taxon>Streptophyta</taxon>
        <taxon>Embryophyta</taxon>
        <taxon>Tracheophyta</taxon>
        <taxon>Spermatophyta</taxon>
        <taxon>Magnoliopsida</taxon>
        <taxon>eudicotyledons</taxon>
        <taxon>Gunneridae</taxon>
        <taxon>Pentapetalae</taxon>
        <taxon>rosids</taxon>
        <taxon>fabids</taxon>
        <taxon>Malpighiales</taxon>
        <taxon>Linaceae</taxon>
        <taxon>Linum</taxon>
    </lineage>
</organism>
<dbReference type="PANTHER" id="PTHR31805">
    <property type="entry name" value="RECEPTOR-LIKE KINASE, PUTATIVE (DUF1421)-RELATED"/>
    <property type="match status" value="1"/>
</dbReference>